<sequence>LQRSSSESRIGSSSSRDPRCLSSRCVLARHSDTNDYQSSTSTLLNHRSIDRWGELNTPQLFPFQMPGKWRCVDFSAFHLFLYGSKGGLANSQSMSSLSMDGSAQSVPNAGSEASDLEKEEMISFRHAQQILYESPETRRRRKYAENMQMANTFDNAIGKAPMDFNELCALHTERPFDGNKRPASSNSTRVLKKTSEL</sequence>
<organism evidence="2">
    <name type="scientific">Rodentolepis nana</name>
    <name type="common">Dwarf tapeworm</name>
    <name type="synonym">Hymenolepis nana</name>
    <dbReference type="NCBI Taxonomy" id="102285"/>
    <lineage>
        <taxon>Eukaryota</taxon>
        <taxon>Metazoa</taxon>
        <taxon>Spiralia</taxon>
        <taxon>Lophotrochozoa</taxon>
        <taxon>Platyhelminthes</taxon>
        <taxon>Cestoda</taxon>
        <taxon>Eucestoda</taxon>
        <taxon>Cyclophyllidea</taxon>
        <taxon>Hymenolepididae</taxon>
        <taxon>Rodentolepis</taxon>
    </lineage>
</organism>
<protein>
    <submittedName>
        <fullName evidence="2">Nuclear transcription factor Y subunit</fullName>
    </submittedName>
</protein>
<feature type="region of interest" description="Disordered" evidence="1">
    <location>
        <begin position="173"/>
        <end position="197"/>
    </location>
</feature>
<dbReference type="AlphaFoldDB" id="A0A0R3T6R3"/>
<name>A0A0R3T6R3_RODNA</name>
<evidence type="ECO:0000313" key="2">
    <source>
        <dbReference type="WBParaSite" id="HNAJ_0000275101-mRNA-1"/>
    </source>
</evidence>
<reference evidence="2" key="1">
    <citation type="submission" date="2017-02" db="UniProtKB">
        <authorList>
            <consortium name="WormBaseParasite"/>
        </authorList>
    </citation>
    <scope>IDENTIFICATION</scope>
</reference>
<feature type="region of interest" description="Disordered" evidence="1">
    <location>
        <begin position="93"/>
        <end position="114"/>
    </location>
</feature>
<proteinExistence type="predicted"/>
<dbReference type="WBParaSite" id="HNAJ_0000275101-mRNA-1">
    <property type="protein sequence ID" value="HNAJ_0000275101-mRNA-1"/>
    <property type="gene ID" value="HNAJ_0000275101"/>
</dbReference>
<evidence type="ECO:0000256" key="1">
    <source>
        <dbReference type="SAM" id="MobiDB-lite"/>
    </source>
</evidence>
<feature type="compositionally biased region" description="Low complexity" evidence="1">
    <location>
        <begin position="93"/>
        <end position="105"/>
    </location>
</feature>
<accession>A0A0R3T6R3</accession>